<keyword evidence="1" id="KW-0472">Membrane</keyword>
<protein>
    <recommendedName>
        <fullName evidence="3">Glycosyltransferase</fullName>
    </recommendedName>
</protein>
<organism evidence="2">
    <name type="scientific">viral metagenome</name>
    <dbReference type="NCBI Taxonomy" id="1070528"/>
    <lineage>
        <taxon>unclassified sequences</taxon>
        <taxon>metagenomes</taxon>
        <taxon>organismal metagenomes</taxon>
    </lineage>
</organism>
<keyword evidence="1" id="KW-0812">Transmembrane</keyword>
<reference evidence="2" key="1">
    <citation type="journal article" date="2020" name="Nature">
        <title>Giant virus diversity and host interactions through global metagenomics.</title>
        <authorList>
            <person name="Schulz F."/>
            <person name="Roux S."/>
            <person name="Paez-Espino D."/>
            <person name="Jungbluth S."/>
            <person name="Walsh D.A."/>
            <person name="Denef V.J."/>
            <person name="McMahon K.D."/>
            <person name="Konstantinidis K.T."/>
            <person name="Eloe-Fadrosh E.A."/>
            <person name="Kyrpides N.C."/>
            <person name="Woyke T."/>
        </authorList>
    </citation>
    <scope>NUCLEOTIDE SEQUENCE</scope>
    <source>
        <strain evidence="2">GVMAG-M-3300023174-46</strain>
    </source>
</reference>
<evidence type="ECO:0008006" key="3">
    <source>
        <dbReference type="Google" id="ProtNLM"/>
    </source>
</evidence>
<dbReference type="InterPro" id="IPR002654">
    <property type="entry name" value="Glyco_trans_25"/>
</dbReference>
<dbReference type="InterPro" id="IPR029044">
    <property type="entry name" value="Nucleotide-diphossugar_trans"/>
</dbReference>
<evidence type="ECO:0000256" key="1">
    <source>
        <dbReference type="SAM" id="Phobius"/>
    </source>
</evidence>
<name>A0A6C0DT21_9ZZZZ</name>
<evidence type="ECO:0000313" key="2">
    <source>
        <dbReference type="EMBL" id="QHT18345.1"/>
    </source>
</evidence>
<dbReference type="EMBL" id="MN739654">
    <property type="protein sequence ID" value="QHT18345.1"/>
    <property type="molecule type" value="Genomic_DNA"/>
</dbReference>
<keyword evidence="1" id="KW-1133">Transmembrane helix</keyword>
<feature type="transmembrane region" description="Helical" evidence="1">
    <location>
        <begin position="240"/>
        <end position="257"/>
    </location>
</feature>
<accession>A0A6C0DT21</accession>
<sequence length="266" mass="31368">MKQMDSSFPPILVINLNDRTDRWTDIQNDFSSWNVPIERVEGVKESPGQIGCWKSHQKCLQIAKERGYPWVLILEDDCLPAPDGKERFLELLPSLWEKREEWDIFNGGAEIYQSSWILRIVQRYPPLFHVKAIMTHFILVPQRMYDTILETTPATTAIDFYYMNNYRIWCTVPHIAIQKPGKSDVGNADDNRDLLEKSTTFLKEFLHNEAFQSFSREKYSNSLLQHSLYIYDTKTMQYRFVKTLIVGSLLLLSYCFLRKAKRSFFK</sequence>
<proteinExistence type="predicted"/>
<dbReference type="SUPFAM" id="SSF53448">
    <property type="entry name" value="Nucleotide-diphospho-sugar transferases"/>
    <property type="match status" value="1"/>
</dbReference>
<dbReference type="CDD" id="cd06532">
    <property type="entry name" value="Glyco_transf_25"/>
    <property type="match status" value="1"/>
</dbReference>
<dbReference type="AlphaFoldDB" id="A0A6C0DT21"/>